<feature type="region of interest" description="Disordered" evidence="1">
    <location>
        <begin position="79"/>
        <end position="99"/>
    </location>
</feature>
<feature type="compositionally biased region" description="Basic residues" evidence="1">
    <location>
        <begin position="414"/>
        <end position="424"/>
    </location>
</feature>
<reference evidence="3 4" key="1">
    <citation type="submission" date="2025-04" db="UniProtKB">
        <authorList>
            <consortium name="RefSeq"/>
        </authorList>
    </citation>
    <scope>IDENTIFICATION</scope>
</reference>
<dbReference type="AlphaFoldDB" id="A0AAJ7BJL4"/>
<sequence length="449" mass="52152">MLLCSNKQKEITKSKQGALRIKSIEAISKGFKEMDDQYQGGDSTLGRGKRTNKDKGDLNNQGRDIVRMQEGRYLTNKYQGNRNRIREGKSSEDPKRIGKGIVKKELKKDVDYRKYKTEIKKDKDGGEGSKTIQIIQEKKVKTKRNNPLVIIKPEKEEDSSDAYTDSTADDTNAYNKQQAFELISSLQDSAEYEANQNTAESRDIRKMMQQMIQYLKILDTCSKFWHKYEVGIENLFTNFEKLQEELEDKLRKACGRVVTGEIQENKRDVNKAENIELIEEKETDVNMNNKVEVASKKKAQMNDKKKDKPRVSRTKIIKQNIKIVKGRDPKLDMKLIVRLENLKDEQISRELENNRSKRARKQTKFFGERSNEADDVIMADRPKFVDENLITKVKRRNAYYHKKILEEGITPRRMNPRSRAIRSRKCMDTKRSKGGGRPRSSIYASDSSD</sequence>
<keyword evidence="2" id="KW-1185">Reference proteome</keyword>
<feature type="region of interest" description="Disordered" evidence="1">
    <location>
        <begin position="35"/>
        <end position="63"/>
    </location>
</feature>
<gene>
    <name evidence="3 4" type="primary">LOC107264170</name>
</gene>
<proteinExistence type="predicted"/>
<accession>A0AAJ7BJL4</accession>
<dbReference type="RefSeq" id="XP_015587631.1">
    <property type="nucleotide sequence ID" value="XM_015732145.2"/>
</dbReference>
<organism evidence="2 4">
    <name type="scientific">Cephus cinctus</name>
    <name type="common">Wheat stem sawfly</name>
    <dbReference type="NCBI Taxonomy" id="211228"/>
    <lineage>
        <taxon>Eukaryota</taxon>
        <taxon>Metazoa</taxon>
        <taxon>Ecdysozoa</taxon>
        <taxon>Arthropoda</taxon>
        <taxon>Hexapoda</taxon>
        <taxon>Insecta</taxon>
        <taxon>Pterygota</taxon>
        <taxon>Neoptera</taxon>
        <taxon>Endopterygota</taxon>
        <taxon>Hymenoptera</taxon>
        <taxon>Cephoidea</taxon>
        <taxon>Cephidae</taxon>
        <taxon>Cephus</taxon>
    </lineage>
</organism>
<dbReference type="RefSeq" id="XP_015587630.1">
    <property type="nucleotide sequence ID" value="XM_015732144.2"/>
</dbReference>
<evidence type="ECO:0000313" key="3">
    <source>
        <dbReference type="RefSeq" id="XP_015587630.1"/>
    </source>
</evidence>
<dbReference type="GeneID" id="107264170"/>
<name>A0AAJ7BJL4_CEPCN</name>
<protein>
    <submittedName>
        <fullName evidence="3 4">CAP-Gly domain-containing linker protein 1</fullName>
    </submittedName>
</protein>
<feature type="region of interest" description="Disordered" evidence="1">
    <location>
        <begin position="410"/>
        <end position="449"/>
    </location>
</feature>
<dbReference type="Proteomes" id="UP000694920">
    <property type="component" value="Unplaced"/>
</dbReference>
<evidence type="ECO:0000256" key="1">
    <source>
        <dbReference type="SAM" id="MobiDB-lite"/>
    </source>
</evidence>
<feature type="compositionally biased region" description="Basic and acidic residues" evidence="1">
    <location>
        <begin position="84"/>
        <end position="99"/>
    </location>
</feature>
<dbReference type="KEGG" id="ccin:107264170"/>
<evidence type="ECO:0000313" key="4">
    <source>
        <dbReference type="RefSeq" id="XP_015587631.1"/>
    </source>
</evidence>
<evidence type="ECO:0000313" key="2">
    <source>
        <dbReference type="Proteomes" id="UP000694920"/>
    </source>
</evidence>